<dbReference type="RefSeq" id="WP_058314792.1">
    <property type="nucleotide sequence ID" value="NZ_CYTO01000024.1"/>
</dbReference>
<evidence type="ECO:0000313" key="2">
    <source>
        <dbReference type="Proteomes" id="UP000051184"/>
    </source>
</evidence>
<sequence>MYQIREAAKPNEKNRMKKVFCLGLHKTGSSSLQSYLLQNQLALLKSGILYPPVEPQGISRLLAEAAGQRPLHQPARLNEYMGHNALAYRIISDRLPEFKFPDVHRPMLHSQMALTLIKELAQQLRSEAIVFCSEDLARCSFMLPDGPKTFVDQFGSDKTTLLCTIRRPDEAISSWQCQKLRFGAPISRLQESGIQEYIGSVHLDYPRALQPWVDHFPDAKLILENYRNTSDQGGAIEQFRRESGLNLPNGLHSIADINQSIPYSLFDVARLAMSTQKPMRWQVLSYLETSKDRLSLPKNSEVDLIGTENRARLLTAFTPIHRRLTELSGIEPLFDDLDKIASGHRIDSLIAAKDALPALQADAKENCKNFDAREWLTGLQAENFIR</sequence>
<dbReference type="AlphaFoldDB" id="A0A0P1IQH0"/>
<evidence type="ECO:0000313" key="1">
    <source>
        <dbReference type="EMBL" id="CUK25830.1"/>
    </source>
</evidence>
<dbReference type="SUPFAM" id="SSF52540">
    <property type="entry name" value="P-loop containing nucleoside triphosphate hydrolases"/>
    <property type="match status" value="1"/>
</dbReference>
<reference evidence="1" key="1">
    <citation type="submission" date="2015-09" db="EMBL/GenBank/DDBJ databases">
        <authorList>
            <consortium name="Swine Surveillance"/>
        </authorList>
    </citation>
    <scope>NUCLEOTIDE SEQUENCE [LARGE SCALE GENOMIC DNA]</scope>
    <source>
        <strain evidence="1">CECT 5114</strain>
    </source>
</reference>
<evidence type="ECO:0008006" key="3">
    <source>
        <dbReference type="Google" id="ProtNLM"/>
    </source>
</evidence>
<dbReference type="Proteomes" id="UP000051184">
    <property type="component" value="Unassembled WGS sequence"/>
</dbReference>
<dbReference type="STRING" id="1715691.TA5113_02516"/>
<protein>
    <recommendedName>
        <fullName evidence="3">Sulfotransferase domain protein</fullName>
    </recommendedName>
</protein>
<accession>A0A0P1IQH0</accession>
<gene>
    <name evidence="1" type="ORF">TA5114_01634</name>
</gene>
<proteinExistence type="predicted"/>
<dbReference type="EMBL" id="CYUE01000016">
    <property type="protein sequence ID" value="CUK25830.1"/>
    <property type="molecule type" value="Genomic_DNA"/>
</dbReference>
<dbReference type="InterPro" id="IPR027417">
    <property type="entry name" value="P-loop_NTPase"/>
</dbReference>
<keyword evidence="2" id="KW-1185">Reference proteome</keyword>
<dbReference type="OrthoDB" id="547419at2"/>
<name>A0A0P1IQH0_9RHOB</name>
<organism evidence="1 2">
    <name type="scientific">Cognatishimia activa</name>
    <dbReference type="NCBI Taxonomy" id="1715691"/>
    <lineage>
        <taxon>Bacteria</taxon>
        <taxon>Pseudomonadati</taxon>
        <taxon>Pseudomonadota</taxon>
        <taxon>Alphaproteobacteria</taxon>
        <taxon>Rhodobacterales</taxon>
        <taxon>Paracoccaceae</taxon>
        <taxon>Cognatishimia</taxon>
    </lineage>
</organism>